<keyword evidence="2 3" id="KW-0560">Oxidoreductase</keyword>
<evidence type="ECO:0000256" key="1">
    <source>
        <dbReference type="ARBA" id="ARBA00006484"/>
    </source>
</evidence>
<dbReference type="FunFam" id="3.40.50.720:FF:000084">
    <property type="entry name" value="Short-chain dehydrogenase reductase"/>
    <property type="match status" value="1"/>
</dbReference>
<name>A0A2Z4AER4_9BACT</name>
<dbReference type="PRINTS" id="PR00081">
    <property type="entry name" value="GDHRDH"/>
</dbReference>
<dbReference type="InterPro" id="IPR002347">
    <property type="entry name" value="SDR_fam"/>
</dbReference>
<dbReference type="SUPFAM" id="SSF51735">
    <property type="entry name" value="NAD(P)-binding Rossmann-fold domains"/>
    <property type="match status" value="1"/>
</dbReference>
<dbReference type="AlphaFoldDB" id="A0A2Z4AER4"/>
<dbReference type="PANTHER" id="PTHR24321:SF8">
    <property type="entry name" value="ESTRADIOL 17-BETA-DEHYDROGENASE 8-RELATED"/>
    <property type="match status" value="1"/>
</dbReference>
<dbReference type="GO" id="GO:0016491">
    <property type="term" value="F:oxidoreductase activity"/>
    <property type="evidence" value="ECO:0007669"/>
    <property type="project" value="UniProtKB-KW"/>
</dbReference>
<evidence type="ECO:0000313" key="3">
    <source>
        <dbReference type="EMBL" id="AWT59436.1"/>
    </source>
</evidence>
<dbReference type="Pfam" id="PF13561">
    <property type="entry name" value="adh_short_C2"/>
    <property type="match status" value="1"/>
</dbReference>
<evidence type="ECO:0000313" key="4">
    <source>
        <dbReference type="Proteomes" id="UP000247465"/>
    </source>
</evidence>
<dbReference type="PANTHER" id="PTHR24321">
    <property type="entry name" value="DEHYDROGENASES, SHORT CHAIN"/>
    <property type="match status" value="1"/>
</dbReference>
<dbReference type="EC" id="1.1.1.385" evidence="3"/>
<dbReference type="CDD" id="cd05233">
    <property type="entry name" value="SDR_c"/>
    <property type="match status" value="1"/>
</dbReference>
<organism evidence="3 4">
    <name type="scientific">Candidatus Moanibacter tarae</name>
    <dbReference type="NCBI Taxonomy" id="2200854"/>
    <lineage>
        <taxon>Bacteria</taxon>
        <taxon>Pseudomonadati</taxon>
        <taxon>Verrucomicrobiota</taxon>
        <taxon>Opitutia</taxon>
        <taxon>Puniceicoccales</taxon>
        <taxon>Puniceicoccales incertae sedis</taxon>
        <taxon>Candidatus Moanibacter</taxon>
    </lineage>
</organism>
<dbReference type="InterPro" id="IPR036291">
    <property type="entry name" value="NAD(P)-bd_dom_sf"/>
</dbReference>
<dbReference type="Gene3D" id="3.40.50.720">
    <property type="entry name" value="NAD(P)-binding Rossmann-like Domain"/>
    <property type="match status" value="1"/>
</dbReference>
<comment type="similarity">
    <text evidence="1">Belongs to the short-chain dehydrogenases/reductases (SDR) family.</text>
</comment>
<dbReference type="Proteomes" id="UP000247465">
    <property type="component" value="Chromosome"/>
</dbReference>
<gene>
    <name evidence="3" type="primary">bacC_3</name>
    <name evidence="3" type="ORF">DF168_00625</name>
</gene>
<proteinExistence type="inferred from homology"/>
<protein>
    <submittedName>
        <fullName evidence="3">Dihydroanticapsin 7-dehydrogenase</fullName>
        <ecNumber evidence="3">1.1.1.385</ecNumber>
    </submittedName>
</protein>
<dbReference type="NCBIfam" id="NF005559">
    <property type="entry name" value="PRK07231.1"/>
    <property type="match status" value="1"/>
</dbReference>
<sequence length="264" mass="28515">MKKNIHLNNKTQGRVAGKVALITGAASGIGEGTALLFAREGASVSLVDVDVENGRRVLAQIQDEGGRAIFVKADVGKSPQVRRMIERTEKEFGRIDFIHNNAIWYKNGPATELEEKDWDRTLDVGLKAIYLSAKFGIPVMRKNGGGAIVNTGSVHSMVSFHEHTAYDTAKAGILGLTRILSLDYGPDIRVNAVLPGAILTPLWRSMSPKELRQSKKQFSEMVPAKRLGTVEDVANAVLFLASDEAAFITGTSLAVDGGLLARTM</sequence>
<accession>A0A2Z4AER4</accession>
<reference evidence="3 4" key="1">
    <citation type="submission" date="2018-06" db="EMBL/GenBank/DDBJ databases">
        <title>Draft Genome Sequence of a Novel Marine Bacterium Related to the Verrucomicrobia.</title>
        <authorList>
            <person name="Vosseberg J."/>
            <person name="Martijn J."/>
            <person name="Ettema T.J.G."/>
        </authorList>
    </citation>
    <scope>NUCLEOTIDE SEQUENCE [LARGE SCALE GENOMIC DNA]</scope>
    <source>
        <strain evidence="3">TARA_B100001123</strain>
    </source>
</reference>
<dbReference type="KEGG" id="mtar:DF168_00625"/>
<dbReference type="PRINTS" id="PR00080">
    <property type="entry name" value="SDRFAMILY"/>
</dbReference>
<dbReference type="EMBL" id="CP029803">
    <property type="protein sequence ID" value="AWT59436.1"/>
    <property type="molecule type" value="Genomic_DNA"/>
</dbReference>
<evidence type="ECO:0000256" key="2">
    <source>
        <dbReference type="ARBA" id="ARBA00023002"/>
    </source>
</evidence>